<sequence length="119" mass="13443">MSNQLNLPQVDSNQDSMETGCSISSLIAKCLFTYVNKVILFLFLINVQKYAMCITEMSMMMACWKQNNFADALCSNEMQSFYKCVEKPRYDIAVKAISEHHIIGQGGCLQPKKATTLLK</sequence>
<dbReference type="InterPro" id="IPR033620">
    <property type="entry name" value="Ribosomal_mS37_met"/>
</dbReference>
<evidence type="ECO:0000256" key="1">
    <source>
        <dbReference type="ARBA" id="ARBA00023157"/>
    </source>
</evidence>
<name>A0A8C7KJ77_ONCKI</name>
<dbReference type="GO" id="GO:0032543">
    <property type="term" value="P:mitochondrial translation"/>
    <property type="evidence" value="ECO:0007669"/>
    <property type="project" value="InterPro"/>
</dbReference>
<evidence type="ECO:0000313" key="4">
    <source>
        <dbReference type="Ensembl" id="ENSOKIP00005102925.1"/>
    </source>
</evidence>
<dbReference type="PANTHER" id="PTHR31278:SF2">
    <property type="entry name" value="SMALL RIBOSOMAL SUBUNIT PROTEIN MS37"/>
    <property type="match status" value="1"/>
</dbReference>
<dbReference type="InterPro" id="IPR009069">
    <property type="entry name" value="Cys_alpha_HP_mot_SF"/>
</dbReference>
<dbReference type="AlphaFoldDB" id="A0A8C7KJ77"/>
<feature type="domain" description="CHCH" evidence="3">
    <location>
        <begin position="53"/>
        <end position="87"/>
    </location>
</feature>
<keyword evidence="2" id="KW-0472">Membrane</keyword>
<dbReference type="GeneTree" id="ENSGT01000000220538"/>
<dbReference type="SUPFAM" id="SSF47072">
    <property type="entry name" value="Cysteine alpha-hairpin motif"/>
    <property type="match status" value="1"/>
</dbReference>
<reference evidence="4" key="2">
    <citation type="submission" date="2025-09" db="UniProtKB">
        <authorList>
            <consortium name="Ensembl"/>
        </authorList>
    </citation>
    <scope>IDENTIFICATION</scope>
</reference>
<feature type="transmembrane region" description="Helical" evidence="2">
    <location>
        <begin position="26"/>
        <end position="47"/>
    </location>
</feature>
<keyword evidence="2" id="KW-1133">Transmembrane helix</keyword>
<keyword evidence="2" id="KW-0812">Transmembrane</keyword>
<dbReference type="PANTHER" id="PTHR31278">
    <property type="entry name" value="CHCHD1"/>
    <property type="match status" value="1"/>
</dbReference>
<evidence type="ECO:0000313" key="5">
    <source>
        <dbReference type="Proteomes" id="UP000694557"/>
    </source>
</evidence>
<dbReference type="GO" id="GO:0005654">
    <property type="term" value="C:nucleoplasm"/>
    <property type="evidence" value="ECO:0007669"/>
    <property type="project" value="TreeGrafter"/>
</dbReference>
<accession>A0A8C7KJ77</accession>
<organism evidence="4 5">
    <name type="scientific">Oncorhynchus kisutch</name>
    <name type="common">Coho salmon</name>
    <name type="synonym">Salmo kisutch</name>
    <dbReference type="NCBI Taxonomy" id="8019"/>
    <lineage>
        <taxon>Eukaryota</taxon>
        <taxon>Metazoa</taxon>
        <taxon>Chordata</taxon>
        <taxon>Craniata</taxon>
        <taxon>Vertebrata</taxon>
        <taxon>Euteleostomi</taxon>
        <taxon>Actinopterygii</taxon>
        <taxon>Neopterygii</taxon>
        <taxon>Teleostei</taxon>
        <taxon>Protacanthopterygii</taxon>
        <taxon>Salmoniformes</taxon>
        <taxon>Salmonidae</taxon>
        <taxon>Salmoninae</taxon>
        <taxon>Oncorhynchus</taxon>
    </lineage>
</organism>
<dbReference type="Ensembl" id="ENSOKIT00005110335.1">
    <property type="protein sequence ID" value="ENSOKIP00005102925.1"/>
    <property type="gene ID" value="ENSOKIG00005045338.1"/>
</dbReference>
<dbReference type="GO" id="GO:0003723">
    <property type="term" value="F:RNA binding"/>
    <property type="evidence" value="ECO:0007669"/>
    <property type="project" value="TreeGrafter"/>
</dbReference>
<dbReference type="GO" id="GO:0005761">
    <property type="term" value="C:mitochondrial ribosome"/>
    <property type="evidence" value="ECO:0007669"/>
    <property type="project" value="InterPro"/>
</dbReference>
<dbReference type="InterPro" id="IPR010625">
    <property type="entry name" value="CHCH"/>
</dbReference>
<keyword evidence="5" id="KW-1185">Reference proteome</keyword>
<keyword evidence="1" id="KW-1015">Disulfide bond</keyword>
<reference evidence="4" key="1">
    <citation type="submission" date="2025-08" db="UniProtKB">
        <authorList>
            <consortium name="Ensembl"/>
        </authorList>
    </citation>
    <scope>IDENTIFICATION</scope>
</reference>
<protein>
    <recommendedName>
        <fullName evidence="3">CHCH domain-containing protein</fullName>
    </recommendedName>
</protein>
<dbReference type="Pfam" id="PF06747">
    <property type="entry name" value="CHCH"/>
    <property type="match status" value="1"/>
</dbReference>
<evidence type="ECO:0000256" key="2">
    <source>
        <dbReference type="SAM" id="Phobius"/>
    </source>
</evidence>
<dbReference type="Proteomes" id="UP000694557">
    <property type="component" value="Unassembled WGS sequence"/>
</dbReference>
<evidence type="ECO:0000259" key="3">
    <source>
        <dbReference type="Pfam" id="PF06747"/>
    </source>
</evidence>
<proteinExistence type="predicted"/>